<reference evidence="3 4" key="1">
    <citation type="journal article" date="2012" name="Science">
        <title>The Paleozoic origin of enzymatic lignin decomposition reconstructed from 31 fungal genomes.</title>
        <authorList>
            <person name="Floudas D."/>
            <person name="Binder M."/>
            <person name="Riley R."/>
            <person name="Barry K."/>
            <person name="Blanchette R.A."/>
            <person name="Henrissat B."/>
            <person name="Martinez A.T."/>
            <person name="Otillar R."/>
            <person name="Spatafora J.W."/>
            <person name="Yadav J.S."/>
            <person name="Aerts A."/>
            <person name="Benoit I."/>
            <person name="Boyd A."/>
            <person name="Carlson A."/>
            <person name="Copeland A."/>
            <person name="Coutinho P.M."/>
            <person name="de Vries R.P."/>
            <person name="Ferreira P."/>
            <person name="Findley K."/>
            <person name="Foster B."/>
            <person name="Gaskell J."/>
            <person name="Glotzer D."/>
            <person name="Gorecki P."/>
            <person name="Heitman J."/>
            <person name="Hesse C."/>
            <person name="Hori C."/>
            <person name="Igarashi K."/>
            <person name="Jurgens J.A."/>
            <person name="Kallen N."/>
            <person name="Kersten P."/>
            <person name="Kohler A."/>
            <person name="Kuees U."/>
            <person name="Kumar T.K.A."/>
            <person name="Kuo A."/>
            <person name="LaButti K."/>
            <person name="Larrondo L.F."/>
            <person name="Lindquist E."/>
            <person name="Ling A."/>
            <person name="Lombard V."/>
            <person name="Lucas S."/>
            <person name="Lundell T."/>
            <person name="Martin R."/>
            <person name="McLaughlin D.J."/>
            <person name="Morgenstern I."/>
            <person name="Morin E."/>
            <person name="Murat C."/>
            <person name="Nagy L.G."/>
            <person name="Nolan M."/>
            <person name="Ohm R.A."/>
            <person name="Patyshakuliyeva A."/>
            <person name="Rokas A."/>
            <person name="Ruiz-Duenas F.J."/>
            <person name="Sabat G."/>
            <person name="Salamov A."/>
            <person name="Samejima M."/>
            <person name="Schmutz J."/>
            <person name="Slot J.C."/>
            <person name="St John F."/>
            <person name="Stenlid J."/>
            <person name="Sun H."/>
            <person name="Sun S."/>
            <person name="Syed K."/>
            <person name="Tsang A."/>
            <person name="Wiebenga A."/>
            <person name="Young D."/>
            <person name="Pisabarro A."/>
            <person name="Eastwood D.C."/>
            <person name="Martin F."/>
            <person name="Cullen D."/>
            <person name="Grigoriev I.V."/>
            <person name="Hibbett D.S."/>
        </authorList>
    </citation>
    <scope>NUCLEOTIDE SEQUENCE</scope>
    <source>
        <strain evidence="4">FP-58527</strain>
    </source>
</reference>
<dbReference type="PANTHER" id="PTHR22904:SF523">
    <property type="entry name" value="STRESS-INDUCED-PHOSPHOPROTEIN 1"/>
    <property type="match status" value="1"/>
</dbReference>
<keyword evidence="4" id="KW-1185">Reference proteome</keyword>
<evidence type="ECO:0000256" key="1">
    <source>
        <dbReference type="ARBA" id="ARBA00022737"/>
    </source>
</evidence>
<dbReference type="OrthoDB" id="2942533at2759"/>
<dbReference type="EMBL" id="KE504130">
    <property type="protein sequence ID" value="EPT03297.1"/>
    <property type="molecule type" value="Genomic_DNA"/>
</dbReference>
<keyword evidence="1" id="KW-0677">Repeat</keyword>
<evidence type="ECO:0000313" key="4">
    <source>
        <dbReference type="Proteomes" id="UP000015241"/>
    </source>
</evidence>
<keyword evidence="2" id="KW-0802">TPR repeat</keyword>
<name>S8EE83_FOMSC</name>
<dbReference type="GO" id="GO:0051879">
    <property type="term" value="F:Hsp90 protein binding"/>
    <property type="evidence" value="ECO:0007669"/>
    <property type="project" value="TreeGrafter"/>
</dbReference>
<evidence type="ECO:0000256" key="2">
    <source>
        <dbReference type="ARBA" id="ARBA00022803"/>
    </source>
</evidence>
<organism evidence="3 4">
    <name type="scientific">Fomitopsis schrenkii</name>
    <name type="common">Brown rot fungus</name>
    <dbReference type="NCBI Taxonomy" id="2126942"/>
    <lineage>
        <taxon>Eukaryota</taxon>
        <taxon>Fungi</taxon>
        <taxon>Dikarya</taxon>
        <taxon>Basidiomycota</taxon>
        <taxon>Agaricomycotina</taxon>
        <taxon>Agaricomycetes</taxon>
        <taxon>Polyporales</taxon>
        <taxon>Fomitopsis</taxon>
    </lineage>
</organism>
<dbReference type="STRING" id="743788.S8EE83"/>
<protein>
    <submittedName>
        <fullName evidence="3">Uncharacterized protein</fullName>
    </submittedName>
</protein>
<dbReference type="InterPro" id="IPR011990">
    <property type="entry name" value="TPR-like_helical_dom_sf"/>
</dbReference>
<dbReference type="HOGENOM" id="CLU_058859_0_0_1"/>
<dbReference type="SUPFAM" id="SSF48452">
    <property type="entry name" value="TPR-like"/>
    <property type="match status" value="1"/>
</dbReference>
<proteinExistence type="predicted"/>
<dbReference type="PANTHER" id="PTHR22904">
    <property type="entry name" value="TPR REPEAT CONTAINING PROTEIN"/>
    <property type="match status" value="1"/>
</dbReference>
<gene>
    <name evidence="3" type="ORF">FOMPIDRAFT_1022350</name>
</gene>
<dbReference type="InParanoid" id="S8EE83"/>
<dbReference type="Proteomes" id="UP000015241">
    <property type="component" value="Unassembled WGS sequence"/>
</dbReference>
<sequence>MAPKRSQGGGDPFAGMPPDMQNAVKKVLSTFDTKGYNGDMTSLMHHLAMQDPADVDALLSAVAGSKASGSEDNFDFTKAPVRKNSFWVMQLSSMGFQGKDETDYREEYFSGSTPVFSIIIYDDREQFLVQEMAPHGMPSSDFLLKTLKQAIASPLPPNRPCLPNLLLIAYKLKPHVDSLRPFLETLPKPFSWRLETPEEAEDVASGVHELNVKGVAKATKRADQEKQLGNAAVARKDRDTAVKHYSEAFEFLRDAVAQNPTDAEKRGLQKRMAVVLSNRAAAWLLQGEGEDAKKALQDAEQATSFDEDYGKAYYRQAKALQLLDSREKSIDVLVRALMRPNLASDKGLNDTLIDAYGGFPESADELRALFHRLFVDKEGDLRARDITEFKRRADAHAKKVLGSNFTATSL</sequence>
<dbReference type="eggNOG" id="ENOG502SNTQ">
    <property type="taxonomic scope" value="Eukaryota"/>
</dbReference>
<dbReference type="Gene3D" id="1.25.40.10">
    <property type="entry name" value="Tetratricopeptide repeat domain"/>
    <property type="match status" value="1"/>
</dbReference>
<accession>S8EE83</accession>
<evidence type="ECO:0000313" key="3">
    <source>
        <dbReference type="EMBL" id="EPT03297.1"/>
    </source>
</evidence>
<dbReference type="AlphaFoldDB" id="S8EE83"/>